<gene>
    <name evidence="1" type="primary">HEATR2_1</name>
    <name evidence="1" type="ORF">PHYPSEUDO_005358</name>
</gene>
<protein>
    <submittedName>
        <fullName evidence="1">HEAT repeat-containing protein 2</fullName>
    </submittedName>
</protein>
<reference evidence="1" key="1">
    <citation type="submission" date="2021-02" db="EMBL/GenBank/DDBJ databases">
        <authorList>
            <person name="Palmer J.M."/>
        </authorList>
    </citation>
    <scope>NUCLEOTIDE SEQUENCE</scope>
    <source>
        <strain evidence="1">SCRP734</strain>
    </source>
</reference>
<dbReference type="OrthoDB" id="76911at2759"/>
<keyword evidence="2" id="KW-1185">Reference proteome</keyword>
<accession>A0A8T1VPF3</accession>
<evidence type="ECO:0000313" key="2">
    <source>
        <dbReference type="Proteomes" id="UP000694044"/>
    </source>
</evidence>
<sequence>MAKTTAASLIDAKPALLGECVVYLGGLNYFFTVDESTPVVSRIGAEIGRLQLRIAPHLTQVFSAMQHLEDEFVAYERVDVDSPEEQIHEHMDRPLQYRVELRRLSQLAPQRFSHVSLRYTFFRETSTQTSRFRVDPSGDSGPLDFEFRHVVDVNDALVKYVTASTLSIEVRAYSQGLRSPRY</sequence>
<dbReference type="AlphaFoldDB" id="A0A8T1VPF3"/>
<organism evidence="1 2">
    <name type="scientific">Phytophthora pseudosyringae</name>
    <dbReference type="NCBI Taxonomy" id="221518"/>
    <lineage>
        <taxon>Eukaryota</taxon>
        <taxon>Sar</taxon>
        <taxon>Stramenopiles</taxon>
        <taxon>Oomycota</taxon>
        <taxon>Peronosporomycetes</taxon>
        <taxon>Peronosporales</taxon>
        <taxon>Peronosporaceae</taxon>
        <taxon>Phytophthora</taxon>
    </lineage>
</organism>
<comment type="caution">
    <text evidence="1">The sequence shown here is derived from an EMBL/GenBank/DDBJ whole genome shotgun (WGS) entry which is preliminary data.</text>
</comment>
<dbReference type="EMBL" id="JAGDFM010000222">
    <property type="protein sequence ID" value="KAG7382049.1"/>
    <property type="molecule type" value="Genomic_DNA"/>
</dbReference>
<name>A0A8T1VPF3_9STRA</name>
<dbReference type="Proteomes" id="UP000694044">
    <property type="component" value="Unassembled WGS sequence"/>
</dbReference>
<proteinExistence type="predicted"/>
<evidence type="ECO:0000313" key="1">
    <source>
        <dbReference type="EMBL" id="KAG7382049.1"/>
    </source>
</evidence>